<protein>
    <submittedName>
        <fullName evidence="1">DUF1753-domain-containing protein</fullName>
    </submittedName>
</protein>
<reference evidence="1" key="1">
    <citation type="submission" date="2021-02" db="EMBL/GenBank/DDBJ databases">
        <authorList>
            <consortium name="DOE Joint Genome Institute"/>
            <person name="Ahrendt S."/>
            <person name="Looney B.P."/>
            <person name="Miyauchi S."/>
            <person name="Morin E."/>
            <person name="Drula E."/>
            <person name="Courty P.E."/>
            <person name="Chicoki N."/>
            <person name="Fauchery L."/>
            <person name="Kohler A."/>
            <person name="Kuo A."/>
            <person name="Labutti K."/>
            <person name="Pangilinan J."/>
            <person name="Lipzen A."/>
            <person name="Riley R."/>
            <person name="Andreopoulos W."/>
            <person name="He G."/>
            <person name="Johnson J."/>
            <person name="Barry K.W."/>
            <person name="Grigoriev I.V."/>
            <person name="Nagy L."/>
            <person name="Hibbett D."/>
            <person name="Henrissat B."/>
            <person name="Matheny P.B."/>
            <person name="Labbe J."/>
            <person name="Martin F."/>
        </authorList>
    </citation>
    <scope>NUCLEOTIDE SEQUENCE</scope>
    <source>
        <strain evidence="1">FP105234-sp</strain>
    </source>
</reference>
<name>A0ACB8RVN3_9AGAM</name>
<gene>
    <name evidence="1" type="ORF">FA95DRAFT_1491831</name>
</gene>
<accession>A0ACB8RVN3</accession>
<dbReference type="EMBL" id="MU275896">
    <property type="protein sequence ID" value="KAI0047856.1"/>
    <property type="molecule type" value="Genomic_DNA"/>
</dbReference>
<evidence type="ECO:0000313" key="2">
    <source>
        <dbReference type="Proteomes" id="UP000814033"/>
    </source>
</evidence>
<keyword evidence="2" id="KW-1185">Reference proteome</keyword>
<feature type="non-terminal residue" evidence="1">
    <location>
        <position position="202"/>
    </location>
</feature>
<reference evidence="1" key="2">
    <citation type="journal article" date="2022" name="New Phytol.">
        <title>Evolutionary transition to the ectomycorrhizal habit in the genomes of a hyperdiverse lineage of mushroom-forming fungi.</title>
        <authorList>
            <person name="Looney B."/>
            <person name="Miyauchi S."/>
            <person name="Morin E."/>
            <person name="Drula E."/>
            <person name="Courty P.E."/>
            <person name="Kohler A."/>
            <person name="Kuo A."/>
            <person name="LaButti K."/>
            <person name="Pangilinan J."/>
            <person name="Lipzen A."/>
            <person name="Riley R."/>
            <person name="Andreopoulos W."/>
            <person name="He G."/>
            <person name="Johnson J."/>
            <person name="Nolan M."/>
            <person name="Tritt A."/>
            <person name="Barry K.W."/>
            <person name="Grigoriev I.V."/>
            <person name="Nagy L.G."/>
            <person name="Hibbett D."/>
            <person name="Henrissat B."/>
            <person name="Matheny P.B."/>
            <person name="Labbe J."/>
            <person name="Martin F.M."/>
        </authorList>
    </citation>
    <scope>NUCLEOTIDE SEQUENCE</scope>
    <source>
        <strain evidence="1">FP105234-sp</strain>
    </source>
</reference>
<evidence type="ECO:0000313" key="1">
    <source>
        <dbReference type="EMBL" id="KAI0047856.1"/>
    </source>
</evidence>
<organism evidence="1 2">
    <name type="scientific">Auriscalpium vulgare</name>
    <dbReference type="NCBI Taxonomy" id="40419"/>
    <lineage>
        <taxon>Eukaryota</taxon>
        <taxon>Fungi</taxon>
        <taxon>Dikarya</taxon>
        <taxon>Basidiomycota</taxon>
        <taxon>Agaricomycotina</taxon>
        <taxon>Agaricomycetes</taxon>
        <taxon>Russulales</taxon>
        <taxon>Auriscalpiaceae</taxon>
        <taxon>Auriscalpium</taxon>
    </lineage>
</organism>
<dbReference type="Proteomes" id="UP000814033">
    <property type="component" value="Unassembled WGS sequence"/>
</dbReference>
<sequence length="202" mass="22613">MKLTLRPQWRIRPFASCLGIFDLKTGVTVAVLFALLNKVAGVYGLIALLLGAGGSAAQLSLYIYSALGLFVLAWGLRAINEEDPRRTLYFAHLFFADHVLSTAWTVFFAVQWWVYTPHDGRRVSNSPAQQALIDGYIGEHQKMSDAERAAAAEQIWGQEKGLALTIIILGWLSKIYFALLLYSYAHHLRRGTYRSLPLSRPS</sequence>
<comment type="caution">
    <text evidence="1">The sequence shown here is derived from an EMBL/GenBank/DDBJ whole genome shotgun (WGS) entry which is preliminary data.</text>
</comment>
<proteinExistence type="predicted"/>